<keyword evidence="1" id="KW-0812">Transmembrane</keyword>
<keyword evidence="2" id="KW-0732">Signal</keyword>
<gene>
    <name evidence="3" type="ORF">PBRASI_LOCUS7186</name>
</gene>
<evidence type="ECO:0000313" key="4">
    <source>
        <dbReference type="Proteomes" id="UP000789739"/>
    </source>
</evidence>
<sequence length="200" mass="21327">MKTLTYFSVFLLVVMARLAASTVEDRSVYIAIPSDGDYTCCSNMIGPQLASLTFSLGKLSSTTSISSANGNITSPDHLTLSYLSNNQPIAYIVPQSGIASLRSGNKNVANSVKCNVWIGNCLLNVKRVLANESICAWIYNPTFKPMSLNIESRFSDDPNTGGLSTSSGSSLINVFTNGISGSGAFLISFLSFCIAIFYGI</sequence>
<reference evidence="3" key="1">
    <citation type="submission" date="2021-06" db="EMBL/GenBank/DDBJ databases">
        <authorList>
            <person name="Kallberg Y."/>
            <person name="Tangrot J."/>
            <person name="Rosling A."/>
        </authorList>
    </citation>
    <scope>NUCLEOTIDE SEQUENCE</scope>
    <source>
        <strain evidence="3">BR232B</strain>
    </source>
</reference>
<feature type="chain" id="PRO_5040510482" evidence="2">
    <location>
        <begin position="21"/>
        <end position="200"/>
    </location>
</feature>
<dbReference type="AlphaFoldDB" id="A0A9N9C9J1"/>
<dbReference type="Proteomes" id="UP000789739">
    <property type="component" value="Unassembled WGS sequence"/>
</dbReference>
<keyword evidence="1" id="KW-0472">Membrane</keyword>
<dbReference type="EMBL" id="CAJVPI010001062">
    <property type="protein sequence ID" value="CAG8592232.1"/>
    <property type="molecule type" value="Genomic_DNA"/>
</dbReference>
<keyword evidence="1" id="KW-1133">Transmembrane helix</keyword>
<evidence type="ECO:0000256" key="2">
    <source>
        <dbReference type="SAM" id="SignalP"/>
    </source>
</evidence>
<feature type="transmembrane region" description="Helical" evidence="1">
    <location>
        <begin position="179"/>
        <end position="198"/>
    </location>
</feature>
<evidence type="ECO:0000256" key="1">
    <source>
        <dbReference type="SAM" id="Phobius"/>
    </source>
</evidence>
<proteinExistence type="predicted"/>
<protein>
    <submittedName>
        <fullName evidence="3">2293_t:CDS:1</fullName>
    </submittedName>
</protein>
<name>A0A9N9C9J1_9GLOM</name>
<evidence type="ECO:0000313" key="3">
    <source>
        <dbReference type="EMBL" id="CAG8592232.1"/>
    </source>
</evidence>
<comment type="caution">
    <text evidence="3">The sequence shown here is derived from an EMBL/GenBank/DDBJ whole genome shotgun (WGS) entry which is preliminary data.</text>
</comment>
<accession>A0A9N9C9J1</accession>
<keyword evidence="4" id="KW-1185">Reference proteome</keyword>
<organism evidence="3 4">
    <name type="scientific">Paraglomus brasilianum</name>
    <dbReference type="NCBI Taxonomy" id="144538"/>
    <lineage>
        <taxon>Eukaryota</taxon>
        <taxon>Fungi</taxon>
        <taxon>Fungi incertae sedis</taxon>
        <taxon>Mucoromycota</taxon>
        <taxon>Glomeromycotina</taxon>
        <taxon>Glomeromycetes</taxon>
        <taxon>Paraglomerales</taxon>
        <taxon>Paraglomeraceae</taxon>
        <taxon>Paraglomus</taxon>
    </lineage>
</organism>
<feature type="signal peptide" evidence="2">
    <location>
        <begin position="1"/>
        <end position="20"/>
    </location>
</feature>